<dbReference type="CDD" id="cd00609">
    <property type="entry name" value="AAT_like"/>
    <property type="match status" value="1"/>
</dbReference>
<gene>
    <name evidence="11" type="ORF">CBW42_09970</name>
</gene>
<evidence type="ECO:0000259" key="10">
    <source>
        <dbReference type="Pfam" id="PF00155"/>
    </source>
</evidence>
<dbReference type="Pfam" id="PF00155">
    <property type="entry name" value="Aminotran_1_2"/>
    <property type="match status" value="1"/>
</dbReference>
<sequence length="365" mass="40421">MTENRHGGDIYAEDLMGEPLDFSASINPLGMPEGILCAAQEALARSGHYPDPLCRRLRAAIAAREGVTVEQVFCGGGAADVLFRLLLALKPKKILLPAPTFGEYAQAAALAGSELVRVPLREQDNFDLREDFWDALIPDIDAVIVCNPNNPTGRVIPKWLVKKGMERCAAVGATLIVDECFHDFPDEPEKIVMTDCVPEHRNLVLLRSFTKMYAMPGIRVGYCLSSDTGLLDRMYDAGAPWSVSVVAQECGIRAAQDTEYSVRTREYIAKQRAQLEDGLRGLGFSVIPGAANFVLFRNDIIENLAARLRARGILIRSCANFEGLDARWFRVAVRTEAENFVLLHALRELKDSVSEKKEGADQWQR</sequence>
<dbReference type="AlphaFoldDB" id="A0A252F2R1"/>
<accession>A0A252F2R1</accession>
<evidence type="ECO:0000256" key="4">
    <source>
        <dbReference type="ARBA" id="ARBA00012285"/>
    </source>
</evidence>
<keyword evidence="5" id="KW-0169">Cobalamin biosynthesis</keyword>
<evidence type="ECO:0000313" key="11">
    <source>
        <dbReference type="EMBL" id="OUM20056.1"/>
    </source>
</evidence>
<feature type="domain" description="Aminotransferase class I/classII large" evidence="10">
    <location>
        <begin position="21"/>
        <end position="346"/>
    </location>
</feature>
<comment type="catalytic activity">
    <reaction evidence="9">
        <text>O-phospho-L-threonine + H(+) = (R)-1-aminopropan-2-yl phosphate + CO2</text>
        <dbReference type="Rhea" id="RHEA:11492"/>
        <dbReference type="ChEBI" id="CHEBI:15378"/>
        <dbReference type="ChEBI" id="CHEBI:16526"/>
        <dbReference type="ChEBI" id="CHEBI:58563"/>
        <dbReference type="ChEBI" id="CHEBI:58675"/>
        <dbReference type="EC" id="4.1.1.81"/>
    </reaction>
</comment>
<evidence type="ECO:0000256" key="8">
    <source>
        <dbReference type="ARBA" id="ARBA00029996"/>
    </source>
</evidence>
<evidence type="ECO:0000256" key="2">
    <source>
        <dbReference type="ARBA" id="ARBA00003444"/>
    </source>
</evidence>
<dbReference type="EC" id="4.1.1.81" evidence="4"/>
<protein>
    <recommendedName>
        <fullName evidence="4">threonine-phosphate decarboxylase</fullName>
        <ecNumber evidence="4">4.1.1.81</ecNumber>
    </recommendedName>
    <alternativeName>
        <fullName evidence="8">L-threonine-O-3-phosphate decarboxylase</fullName>
    </alternativeName>
</protein>
<evidence type="ECO:0000256" key="6">
    <source>
        <dbReference type="ARBA" id="ARBA00022898"/>
    </source>
</evidence>
<dbReference type="InterPro" id="IPR015424">
    <property type="entry name" value="PyrdxlP-dep_Trfase"/>
</dbReference>
<dbReference type="PANTHER" id="PTHR42885">
    <property type="entry name" value="HISTIDINOL-PHOSPHATE AMINOTRANSFERASE-RELATED"/>
    <property type="match status" value="1"/>
</dbReference>
<comment type="function">
    <text evidence="2">Decarboxylates L-threonine-O-3-phosphate to yield (R)-1-amino-2-propanol O-2-phosphate, the precursor for the linkage between the nucleotide loop and the corrin ring in cobalamin.</text>
</comment>
<dbReference type="GO" id="GO:0048472">
    <property type="term" value="F:threonine-phosphate decarboxylase activity"/>
    <property type="evidence" value="ECO:0007669"/>
    <property type="project" value="UniProtKB-EC"/>
</dbReference>
<dbReference type="SUPFAM" id="SSF53383">
    <property type="entry name" value="PLP-dependent transferases"/>
    <property type="match status" value="1"/>
</dbReference>
<dbReference type="InterPro" id="IPR015421">
    <property type="entry name" value="PyrdxlP-dep_Trfase_major"/>
</dbReference>
<dbReference type="Gene3D" id="3.90.1150.10">
    <property type="entry name" value="Aspartate Aminotransferase, domain 1"/>
    <property type="match status" value="1"/>
</dbReference>
<keyword evidence="6" id="KW-0663">Pyridoxal phosphate</keyword>
<dbReference type="GO" id="GO:0009236">
    <property type="term" value="P:cobalamin biosynthetic process"/>
    <property type="evidence" value="ECO:0007669"/>
    <property type="project" value="UniProtKB-UniPathway"/>
</dbReference>
<keyword evidence="7" id="KW-0456">Lyase</keyword>
<keyword evidence="12" id="KW-1185">Reference proteome</keyword>
<dbReference type="InterPro" id="IPR004838">
    <property type="entry name" value="NHTrfase_class1_PyrdxlP-BS"/>
</dbReference>
<dbReference type="EMBL" id="NHOC01000008">
    <property type="protein sequence ID" value="OUM20056.1"/>
    <property type="molecule type" value="Genomic_DNA"/>
</dbReference>
<reference evidence="11 12" key="1">
    <citation type="submission" date="2017-05" db="EMBL/GenBank/DDBJ databases">
        <title>Butyricicoccus porcorum sp. nov. a butyrate-producing bacterium from the swine intestinal tract.</title>
        <authorList>
            <person name="Trachsel J."/>
            <person name="Humphrey S."/>
            <person name="Allen H.K."/>
        </authorList>
    </citation>
    <scope>NUCLEOTIDE SEQUENCE [LARGE SCALE GENOMIC DNA]</scope>
    <source>
        <strain evidence="11">BB10</strain>
    </source>
</reference>
<dbReference type="InterPro" id="IPR005860">
    <property type="entry name" value="CobD"/>
</dbReference>
<dbReference type="RefSeq" id="WP_087020782.1">
    <property type="nucleotide sequence ID" value="NZ_CP178353.1"/>
</dbReference>
<proteinExistence type="predicted"/>
<comment type="caution">
    <text evidence="11">The sequence shown here is derived from an EMBL/GenBank/DDBJ whole genome shotgun (WGS) entry which is preliminary data.</text>
</comment>
<dbReference type="UniPathway" id="UPA00148"/>
<dbReference type="InterPro" id="IPR004839">
    <property type="entry name" value="Aminotransferase_I/II_large"/>
</dbReference>
<organism evidence="11 12">
    <name type="scientific">Butyricicoccus porcorum</name>
    <dbReference type="NCBI Taxonomy" id="1945634"/>
    <lineage>
        <taxon>Bacteria</taxon>
        <taxon>Bacillati</taxon>
        <taxon>Bacillota</taxon>
        <taxon>Clostridia</taxon>
        <taxon>Eubacteriales</taxon>
        <taxon>Butyricicoccaceae</taxon>
        <taxon>Butyricicoccus</taxon>
    </lineage>
</organism>
<evidence type="ECO:0000313" key="12">
    <source>
        <dbReference type="Proteomes" id="UP000194903"/>
    </source>
</evidence>
<evidence type="ECO:0000256" key="7">
    <source>
        <dbReference type="ARBA" id="ARBA00023239"/>
    </source>
</evidence>
<dbReference type="OrthoDB" id="9813612at2"/>
<evidence type="ECO:0000256" key="5">
    <source>
        <dbReference type="ARBA" id="ARBA00022573"/>
    </source>
</evidence>
<evidence type="ECO:0000256" key="3">
    <source>
        <dbReference type="ARBA" id="ARBA00004953"/>
    </source>
</evidence>
<dbReference type="GO" id="GO:0030170">
    <property type="term" value="F:pyridoxal phosphate binding"/>
    <property type="evidence" value="ECO:0007669"/>
    <property type="project" value="InterPro"/>
</dbReference>
<comment type="pathway">
    <text evidence="3">Cofactor biosynthesis; adenosylcobalamin biosynthesis.</text>
</comment>
<dbReference type="InterPro" id="IPR015422">
    <property type="entry name" value="PyrdxlP-dep_Trfase_small"/>
</dbReference>
<comment type="cofactor">
    <cofactor evidence="1">
        <name>pyridoxal 5'-phosphate</name>
        <dbReference type="ChEBI" id="CHEBI:597326"/>
    </cofactor>
</comment>
<dbReference type="Gene3D" id="3.40.640.10">
    <property type="entry name" value="Type I PLP-dependent aspartate aminotransferase-like (Major domain)"/>
    <property type="match status" value="1"/>
</dbReference>
<dbReference type="PROSITE" id="PS00105">
    <property type="entry name" value="AA_TRANSFER_CLASS_1"/>
    <property type="match status" value="1"/>
</dbReference>
<dbReference type="NCBIfam" id="TIGR01140">
    <property type="entry name" value="L_thr_O3P_dcar"/>
    <property type="match status" value="1"/>
</dbReference>
<evidence type="ECO:0000256" key="9">
    <source>
        <dbReference type="ARBA" id="ARBA00048531"/>
    </source>
</evidence>
<dbReference type="PANTHER" id="PTHR42885:SF1">
    <property type="entry name" value="THREONINE-PHOSPHATE DECARBOXYLASE"/>
    <property type="match status" value="1"/>
</dbReference>
<dbReference type="Proteomes" id="UP000194903">
    <property type="component" value="Unassembled WGS sequence"/>
</dbReference>
<evidence type="ECO:0000256" key="1">
    <source>
        <dbReference type="ARBA" id="ARBA00001933"/>
    </source>
</evidence>
<name>A0A252F2R1_9FIRM</name>